<dbReference type="InterPro" id="IPR051045">
    <property type="entry name" value="TonB-dependent_transducer"/>
</dbReference>
<evidence type="ECO:0000256" key="1">
    <source>
        <dbReference type="ARBA" id="ARBA00004383"/>
    </source>
</evidence>
<feature type="compositionally biased region" description="Basic and acidic residues" evidence="12">
    <location>
        <begin position="205"/>
        <end position="216"/>
    </location>
</feature>
<keyword evidence="5" id="KW-1003">Cell membrane</keyword>
<dbReference type="SUPFAM" id="SSF74653">
    <property type="entry name" value="TolA/TonB C-terminal domain"/>
    <property type="match status" value="1"/>
</dbReference>
<dbReference type="AlphaFoldDB" id="D2UGG9"/>
<evidence type="ECO:0000256" key="12">
    <source>
        <dbReference type="SAM" id="MobiDB-lite"/>
    </source>
</evidence>
<keyword evidence="11" id="KW-0472">Membrane</keyword>
<evidence type="ECO:0000256" key="11">
    <source>
        <dbReference type="ARBA" id="ARBA00023136"/>
    </source>
</evidence>
<keyword evidence="13" id="KW-0732">Signal</keyword>
<evidence type="ECO:0000256" key="13">
    <source>
        <dbReference type="SAM" id="SignalP"/>
    </source>
</evidence>
<gene>
    <name evidence="15" type="ordered locus">XALc_3003</name>
</gene>
<feature type="signal peptide" evidence="13">
    <location>
        <begin position="1"/>
        <end position="31"/>
    </location>
</feature>
<feature type="compositionally biased region" description="Polar residues" evidence="12">
    <location>
        <begin position="53"/>
        <end position="66"/>
    </location>
</feature>
<dbReference type="GO" id="GO:0015031">
    <property type="term" value="P:protein transport"/>
    <property type="evidence" value="ECO:0007669"/>
    <property type="project" value="UniProtKB-KW"/>
</dbReference>
<evidence type="ECO:0000256" key="4">
    <source>
        <dbReference type="ARBA" id="ARBA00022448"/>
    </source>
</evidence>
<dbReference type="GeneID" id="57878313"/>
<feature type="chain" id="PRO_5003038308" description="Protein TonB" evidence="13">
    <location>
        <begin position="32"/>
        <end position="338"/>
    </location>
</feature>
<keyword evidence="16" id="KW-1185">Reference proteome</keyword>
<dbReference type="InterPro" id="IPR037682">
    <property type="entry name" value="TonB_C"/>
</dbReference>
<evidence type="ECO:0000256" key="7">
    <source>
        <dbReference type="ARBA" id="ARBA00022692"/>
    </source>
</evidence>
<dbReference type="PANTHER" id="PTHR33446:SF8">
    <property type="entry name" value="PROTEIN TONB"/>
    <property type="match status" value="1"/>
</dbReference>
<dbReference type="RefSeq" id="WP_012917473.1">
    <property type="nucleotide sequence ID" value="NC_013722.1"/>
</dbReference>
<protein>
    <recommendedName>
        <fullName evidence="3">Protein TonB</fullName>
    </recommendedName>
</protein>
<dbReference type="GO" id="GO:0031992">
    <property type="term" value="F:energy transducer activity"/>
    <property type="evidence" value="ECO:0007669"/>
    <property type="project" value="TreeGrafter"/>
</dbReference>
<comment type="similarity">
    <text evidence="2">Belongs to the TonB family.</text>
</comment>
<keyword evidence="6" id="KW-0997">Cell inner membrane</keyword>
<keyword evidence="4" id="KW-0813">Transport</keyword>
<evidence type="ECO:0000256" key="9">
    <source>
        <dbReference type="ARBA" id="ARBA00022927"/>
    </source>
</evidence>
<evidence type="ECO:0000259" key="14">
    <source>
        <dbReference type="PROSITE" id="PS52015"/>
    </source>
</evidence>
<feature type="region of interest" description="Disordered" evidence="12">
    <location>
        <begin position="153"/>
        <end position="268"/>
    </location>
</feature>
<dbReference type="STRING" id="380358.XALC_3003"/>
<dbReference type="eggNOG" id="COG0810">
    <property type="taxonomic scope" value="Bacteria"/>
</dbReference>
<reference evidence="15 16" key="1">
    <citation type="journal article" date="2009" name="BMC Genomics">
        <title>The complete genome sequence of Xanthomonas albilineans provides new insights into the reductive genome evolution of the xylem-limited Xanthomonadaceae.</title>
        <authorList>
            <person name="Pieretti I."/>
            <person name="Royer M."/>
            <person name="Barbe V."/>
            <person name="Carrere S."/>
            <person name="Koebnik R."/>
            <person name="Cociancich S."/>
            <person name="Couloux A."/>
            <person name="Darrasse A."/>
            <person name="Gouzy J."/>
            <person name="Jacques M.A."/>
            <person name="Lauber E."/>
            <person name="Manceau C."/>
            <person name="Mangenot S."/>
            <person name="Poussier S."/>
            <person name="Segurens B."/>
            <person name="Szurek B."/>
            <person name="Verdier V."/>
            <person name="Arlat M."/>
            <person name="Rott P."/>
        </authorList>
    </citation>
    <scope>NUCLEOTIDE SEQUENCE [LARGE SCALE GENOMIC DNA]</scope>
    <source>
        <strain evidence="16">GPE PC73 / CFBP 7063</strain>
    </source>
</reference>
<keyword evidence="10" id="KW-1133">Transmembrane helix</keyword>
<feature type="compositionally biased region" description="Low complexity" evidence="12">
    <location>
        <begin position="221"/>
        <end position="241"/>
    </location>
</feature>
<evidence type="ECO:0000256" key="6">
    <source>
        <dbReference type="ARBA" id="ARBA00022519"/>
    </source>
</evidence>
<feature type="compositionally biased region" description="Low complexity" evidence="12">
    <location>
        <begin position="180"/>
        <end position="199"/>
    </location>
</feature>
<evidence type="ECO:0000313" key="16">
    <source>
        <dbReference type="Proteomes" id="UP000001890"/>
    </source>
</evidence>
<dbReference type="Proteomes" id="UP000001890">
    <property type="component" value="Chromosome"/>
</dbReference>
<dbReference type="GO" id="GO:0098797">
    <property type="term" value="C:plasma membrane protein complex"/>
    <property type="evidence" value="ECO:0007669"/>
    <property type="project" value="TreeGrafter"/>
</dbReference>
<dbReference type="Gene3D" id="3.30.2420.10">
    <property type="entry name" value="TonB"/>
    <property type="match status" value="1"/>
</dbReference>
<dbReference type="KEGG" id="xal:XALC_3003"/>
<keyword evidence="8" id="KW-0677">Repeat</keyword>
<dbReference type="PANTHER" id="PTHR33446">
    <property type="entry name" value="PROTEIN TONB-RELATED"/>
    <property type="match status" value="1"/>
</dbReference>
<keyword evidence="7" id="KW-0812">Transmembrane</keyword>
<name>D2UGG9_XANAP</name>
<dbReference type="Pfam" id="PF03544">
    <property type="entry name" value="TonB_C"/>
    <property type="match status" value="1"/>
</dbReference>
<dbReference type="PROSITE" id="PS52015">
    <property type="entry name" value="TONB_CTD"/>
    <property type="match status" value="1"/>
</dbReference>
<evidence type="ECO:0000256" key="5">
    <source>
        <dbReference type="ARBA" id="ARBA00022475"/>
    </source>
</evidence>
<organism evidence="15 16">
    <name type="scientific">Xanthomonas albilineans (strain GPE PC73 / CFBP 7063)</name>
    <dbReference type="NCBI Taxonomy" id="380358"/>
    <lineage>
        <taxon>Bacteria</taxon>
        <taxon>Pseudomonadati</taxon>
        <taxon>Pseudomonadota</taxon>
        <taxon>Gammaproteobacteria</taxon>
        <taxon>Lysobacterales</taxon>
        <taxon>Lysobacteraceae</taxon>
        <taxon>Xanthomonas</taxon>
    </lineage>
</organism>
<dbReference type="PATRIC" id="fig|29447.3.peg.2969"/>
<feature type="compositionally biased region" description="Low complexity" evidence="12">
    <location>
        <begin position="33"/>
        <end position="50"/>
    </location>
</feature>
<dbReference type="InterPro" id="IPR006260">
    <property type="entry name" value="TonB/TolA_C"/>
</dbReference>
<dbReference type="EMBL" id="FP565176">
    <property type="protein sequence ID" value="CBA17480.1"/>
    <property type="molecule type" value="Genomic_DNA"/>
</dbReference>
<feature type="compositionally biased region" description="Basic and acidic residues" evidence="12">
    <location>
        <begin position="162"/>
        <end position="179"/>
    </location>
</feature>
<keyword evidence="9" id="KW-0653">Protein transport</keyword>
<dbReference type="GO" id="GO:0055085">
    <property type="term" value="P:transmembrane transport"/>
    <property type="evidence" value="ECO:0007669"/>
    <property type="project" value="InterPro"/>
</dbReference>
<evidence type="ECO:0000256" key="8">
    <source>
        <dbReference type="ARBA" id="ARBA00022737"/>
    </source>
</evidence>
<dbReference type="OrthoDB" id="1628901at2"/>
<feature type="region of interest" description="Disordered" evidence="12">
    <location>
        <begin position="30"/>
        <end position="66"/>
    </location>
</feature>
<evidence type="ECO:0000256" key="10">
    <source>
        <dbReference type="ARBA" id="ARBA00022989"/>
    </source>
</evidence>
<dbReference type="NCBIfam" id="TIGR01352">
    <property type="entry name" value="tonB_Cterm"/>
    <property type="match status" value="1"/>
</dbReference>
<accession>D2UGG9</accession>
<feature type="domain" description="TonB C-terminal" evidence="14">
    <location>
        <begin position="252"/>
        <end position="338"/>
    </location>
</feature>
<comment type="subcellular location">
    <subcellularLocation>
        <location evidence="1">Cell inner membrane</location>
        <topology evidence="1">Single-pass membrane protein</topology>
        <orientation evidence="1">Periplasmic side</orientation>
    </subcellularLocation>
</comment>
<proteinExistence type="inferred from homology"/>
<evidence type="ECO:0000313" key="15">
    <source>
        <dbReference type="EMBL" id="CBA17480.1"/>
    </source>
</evidence>
<sequence length="338" mass="36118">MPHDTTFARTRRIVAILLLAALTACSKQEEAAPDATPAPTAANAPEMTAASGKVQSMDTEQLQASASQALRENRMYAPVGNNAVEYYLALRGKQPDDAGVKSALTDLMPYTLIAAEQSINREDFAEAQRLIDLIEKMDSQAPALPRLKQGVSKGMQTLAQRNQEEAVKAKKAAEQKTKLASEQQKQAQAQTSQAQVSPQMAEQQEAAHRESARQETPRQLAPSATAAAHQPAAQQQQAATPAPSPTPAPPTASAQTLRPISTPAPRYPPEALRSAIAGEVLVEITVGTDGAVTNARVLRSTPAHVFDHEALSATKRWRFEPVSAPVTTRRTLAFNPGG</sequence>
<evidence type="ECO:0000256" key="3">
    <source>
        <dbReference type="ARBA" id="ARBA00022362"/>
    </source>
</evidence>
<evidence type="ECO:0000256" key="2">
    <source>
        <dbReference type="ARBA" id="ARBA00006555"/>
    </source>
</evidence>